<dbReference type="InterPro" id="IPR000182">
    <property type="entry name" value="GNAT_dom"/>
</dbReference>
<dbReference type="PANTHER" id="PTHR45896:SF1">
    <property type="entry name" value="N-ALPHA-ACETYLTRANSFERASE 30"/>
    <property type="match status" value="1"/>
</dbReference>
<keyword evidence="7" id="KW-1185">Reference proteome</keyword>
<evidence type="ECO:0000259" key="5">
    <source>
        <dbReference type="PROSITE" id="PS51186"/>
    </source>
</evidence>
<dbReference type="CDD" id="cd04301">
    <property type="entry name" value="NAT_SF"/>
    <property type="match status" value="1"/>
</dbReference>
<comment type="similarity">
    <text evidence="3">Belongs to the acetyltransferase family. MAK3 subfamily.</text>
</comment>
<dbReference type="InterPro" id="IPR016181">
    <property type="entry name" value="Acyl_CoA_acyltransferase"/>
</dbReference>
<keyword evidence="1" id="KW-0808">Transferase</keyword>
<dbReference type="PANTHER" id="PTHR45896">
    <property type="entry name" value="N-ALPHA-ACETYLTRANSFERASE 30"/>
    <property type="match status" value="1"/>
</dbReference>
<feature type="region of interest" description="Disordered" evidence="4">
    <location>
        <begin position="1"/>
        <end position="24"/>
    </location>
</feature>
<dbReference type="GO" id="GO:0004596">
    <property type="term" value="F:protein-N-terminal amino-acid acetyltransferase activity"/>
    <property type="evidence" value="ECO:0007669"/>
    <property type="project" value="InterPro"/>
</dbReference>
<dbReference type="GO" id="GO:0031417">
    <property type="term" value="C:NatC complex"/>
    <property type="evidence" value="ECO:0007669"/>
    <property type="project" value="TreeGrafter"/>
</dbReference>
<proteinExistence type="inferred from homology"/>
<reference evidence="6 7" key="1">
    <citation type="submission" date="2023-10" db="EMBL/GenBank/DDBJ databases">
        <authorList>
            <person name="Maclean D."/>
            <person name="Macfadyen A."/>
        </authorList>
    </citation>
    <scope>NUCLEOTIDE SEQUENCE [LARGE SCALE GENOMIC DNA]</scope>
</reference>
<dbReference type="SUPFAM" id="SSF55729">
    <property type="entry name" value="Acyl-CoA N-acyltransferases (Nat)"/>
    <property type="match status" value="1"/>
</dbReference>
<dbReference type="Gene3D" id="3.40.630.30">
    <property type="match status" value="1"/>
</dbReference>
<name>A0AAV1IFP7_9CHLO</name>
<evidence type="ECO:0000313" key="6">
    <source>
        <dbReference type="EMBL" id="CAK0786179.1"/>
    </source>
</evidence>
<dbReference type="Pfam" id="PF00583">
    <property type="entry name" value="Acetyltransf_1"/>
    <property type="match status" value="1"/>
</dbReference>
<evidence type="ECO:0000256" key="3">
    <source>
        <dbReference type="ARBA" id="ARBA00024025"/>
    </source>
</evidence>
<accession>A0AAV1IFP7</accession>
<evidence type="ECO:0000256" key="1">
    <source>
        <dbReference type="ARBA" id="ARBA00022679"/>
    </source>
</evidence>
<dbReference type="AlphaFoldDB" id="A0AAV1IFP7"/>
<sequence>MLQTPALGVPRDTEVKSPEGAGASISGRCCSREDITYRQYCGEQDIHYVMDLVDNELSEPYSIFTYRYFLHSWPRLCWLAFHGDRCFGVIVCKADNHKGTSTLRGYVAMLVVMTAYRGLGVGTELVKRAIEEMAAAKAEEVVLEAEVTNKGALALYRNLGFLRDKRLLRYYLNGADAFRLKLLLPLPEEKASALAAQQLAGMHIAQSGHAQPCQ</sequence>
<dbReference type="PROSITE" id="PS51186">
    <property type="entry name" value="GNAT"/>
    <property type="match status" value="1"/>
</dbReference>
<feature type="domain" description="N-acetyltransferase" evidence="5">
    <location>
        <begin position="35"/>
        <end position="185"/>
    </location>
</feature>
<evidence type="ECO:0000313" key="7">
    <source>
        <dbReference type="Proteomes" id="UP001314263"/>
    </source>
</evidence>
<dbReference type="EMBL" id="CAUYUE010000014">
    <property type="protein sequence ID" value="CAK0786179.1"/>
    <property type="molecule type" value="Genomic_DNA"/>
</dbReference>
<comment type="caution">
    <text evidence="6">The sequence shown here is derived from an EMBL/GenBank/DDBJ whole genome shotgun (WGS) entry which is preliminary data.</text>
</comment>
<organism evidence="6 7">
    <name type="scientific">Coccomyxa viridis</name>
    <dbReference type="NCBI Taxonomy" id="1274662"/>
    <lineage>
        <taxon>Eukaryota</taxon>
        <taxon>Viridiplantae</taxon>
        <taxon>Chlorophyta</taxon>
        <taxon>core chlorophytes</taxon>
        <taxon>Trebouxiophyceae</taxon>
        <taxon>Trebouxiophyceae incertae sedis</taxon>
        <taxon>Coccomyxaceae</taxon>
        <taxon>Coccomyxa</taxon>
    </lineage>
</organism>
<dbReference type="InterPro" id="IPR044542">
    <property type="entry name" value="NAA30-like"/>
</dbReference>
<evidence type="ECO:0000256" key="2">
    <source>
        <dbReference type="ARBA" id="ARBA00023315"/>
    </source>
</evidence>
<keyword evidence="2" id="KW-0012">Acyltransferase</keyword>
<evidence type="ECO:0000256" key="4">
    <source>
        <dbReference type="SAM" id="MobiDB-lite"/>
    </source>
</evidence>
<gene>
    <name evidence="6" type="primary">MAK3</name>
    <name evidence="6" type="ORF">CVIRNUC_009392</name>
</gene>
<dbReference type="Proteomes" id="UP001314263">
    <property type="component" value="Unassembled WGS sequence"/>
</dbReference>
<protein>
    <submittedName>
        <fullName evidence="6">N-alpha-acetyltransferase mak3</fullName>
    </submittedName>
</protein>